<dbReference type="EMBL" id="KZ110592">
    <property type="protein sequence ID" value="OSX65771.1"/>
    <property type="molecule type" value="Genomic_DNA"/>
</dbReference>
<feature type="chain" id="PRO_5012643094" description="Vacuolar sorting protein Vps3844 C-terminal domain-containing protein" evidence="2">
    <location>
        <begin position="16"/>
        <end position="368"/>
    </location>
</feature>
<protein>
    <recommendedName>
        <fullName evidence="3">Vacuolar sorting protein Vps3844 C-terminal domain-containing protein</fullName>
    </recommendedName>
</protein>
<proteinExistence type="predicted"/>
<evidence type="ECO:0000256" key="1">
    <source>
        <dbReference type="SAM" id="Phobius"/>
    </source>
</evidence>
<keyword evidence="1" id="KW-1133">Transmembrane helix</keyword>
<dbReference type="InterPro" id="IPR053065">
    <property type="entry name" value="Archenteron_Induction-Rel"/>
</dbReference>
<dbReference type="STRING" id="670580.A0A1X6NAZ1"/>
<dbReference type="RefSeq" id="XP_024342565.1">
    <property type="nucleotide sequence ID" value="XM_024488486.1"/>
</dbReference>
<dbReference type="AlphaFoldDB" id="A0A1X6NAZ1"/>
<keyword evidence="1" id="KW-0812">Transmembrane</keyword>
<dbReference type="PANTHER" id="PTHR36853">
    <property type="entry name" value="EXPRESSED PROTEIN"/>
    <property type="match status" value="1"/>
</dbReference>
<evidence type="ECO:0000256" key="2">
    <source>
        <dbReference type="SAM" id="SignalP"/>
    </source>
</evidence>
<keyword evidence="5" id="KW-1185">Reference proteome</keyword>
<keyword evidence="1" id="KW-0472">Membrane</keyword>
<dbReference type="Proteomes" id="UP000194127">
    <property type="component" value="Unassembled WGS sequence"/>
</dbReference>
<feature type="domain" description="Vacuolar sorting protein Vps3844 C-terminal" evidence="3">
    <location>
        <begin position="262"/>
        <end position="358"/>
    </location>
</feature>
<dbReference type="InterPro" id="IPR024382">
    <property type="entry name" value="Vps3844_C"/>
</dbReference>
<keyword evidence="2" id="KW-0732">Signal</keyword>
<organism evidence="4 5">
    <name type="scientific">Postia placenta MAD-698-R-SB12</name>
    <dbReference type="NCBI Taxonomy" id="670580"/>
    <lineage>
        <taxon>Eukaryota</taxon>
        <taxon>Fungi</taxon>
        <taxon>Dikarya</taxon>
        <taxon>Basidiomycota</taxon>
        <taxon>Agaricomycotina</taxon>
        <taxon>Agaricomycetes</taxon>
        <taxon>Polyporales</taxon>
        <taxon>Adustoporiaceae</taxon>
        <taxon>Rhodonia</taxon>
    </lineage>
</organism>
<dbReference type="GO" id="GO:0005783">
    <property type="term" value="C:endoplasmic reticulum"/>
    <property type="evidence" value="ECO:0007669"/>
    <property type="project" value="TreeGrafter"/>
</dbReference>
<sequence length="368" mass="38760">MRGLVCLLLTGLSQAVRVYLTPNPSVPAELSASQAGAVLARHLGLDYYEPLEDAESYAAVAQQEAFVGRGSGSALLLSIPEEDAEDAVPSSLKESFVLSSSSSLSSLSSLVPTYLDRARHAYTHVFAQPSLPEDVPRIIDIFSVPSSASQTFLSEMTAIVDFLESNDIPNDKFAALELRGLSAIAAEHGRDSEQYRLASETIQSTLEGILQSRGLKFALVTAPTSVLDMKRQVTSVAQQPPQSPLPPPIVHPAEPIDAVTTCYTTADACGNSTNACSGHGQCVQASKGSRTCFVCSCASTKDVKGRTEYWAGSACEREDVSGPFVLVVGTVVALIVLVGGSIALLSSIGEQELPNTLTGGIVPTNKKD</sequence>
<feature type="transmembrane region" description="Helical" evidence="1">
    <location>
        <begin position="324"/>
        <end position="345"/>
    </location>
</feature>
<accession>A0A1X6NAZ1</accession>
<dbReference type="Pfam" id="PF12955">
    <property type="entry name" value="Vps3844_C"/>
    <property type="match status" value="1"/>
</dbReference>
<reference evidence="4 5" key="1">
    <citation type="submission" date="2017-04" db="EMBL/GenBank/DDBJ databases">
        <title>Genome Sequence of the Model Brown-Rot Fungus Postia placenta SB12.</title>
        <authorList>
            <consortium name="DOE Joint Genome Institute"/>
            <person name="Gaskell J."/>
            <person name="Kersten P."/>
            <person name="Larrondo L.F."/>
            <person name="Canessa P."/>
            <person name="Martinez D."/>
            <person name="Hibbett D."/>
            <person name="Schmoll M."/>
            <person name="Kubicek C.P."/>
            <person name="Martinez A.T."/>
            <person name="Yadav J."/>
            <person name="Master E."/>
            <person name="Magnuson J.K."/>
            <person name="James T."/>
            <person name="Yaver D."/>
            <person name="Berka R."/>
            <person name="Labutti K."/>
            <person name="Lipzen A."/>
            <person name="Aerts A."/>
            <person name="Barry K."/>
            <person name="Henrissat B."/>
            <person name="Blanchette R."/>
            <person name="Grigoriev I."/>
            <person name="Cullen D."/>
        </authorList>
    </citation>
    <scope>NUCLEOTIDE SEQUENCE [LARGE SCALE GENOMIC DNA]</scope>
    <source>
        <strain evidence="4 5">MAD-698-R-SB12</strain>
    </source>
</reference>
<feature type="signal peptide" evidence="2">
    <location>
        <begin position="1"/>
        <end position="15"/>
    </location>
</feature>
<gene>
    <name evidence="4" type="ORF">POSPLADRAFT_1177266</name>
</gene>
<evidence type="ECO:0000313" key="5">
    <source>
        <dbReference type="Proteomes" id="UP000194127"/>
    </source>
</evidence>
<dbReference type="PANTHER" id="PTHR36853:SF1">
    <property type="entry name" value="DUF3844 DOMAIN-CONTAINING PROTEIN"/>
    <property type="match status" value="1"/>
</dbReference>
<name>A0A1X6NAZ1_9APHY</name>
<evidence type="ECO:0000313" key="4">
    <source>
        <dbReference type="EMBL" id="OSX65771.1"/>
    </source>
</evidence>
<dbReference type="OrthoDB" id="5583277at2759"/>
<evidence type="ECO:0000259" key="3">
    <source>
        <dbReference type="Pfam" id="PF12955"/>
    </source>
</evidence>
<dbReference type="GeneID" id="36333435"/>